<protein>
    <submittedName>
        <fullName evidence="1">Antibiotic biosynthesis monooxygenase</fullName>
    </submittedName>
</protein>
<keyword evidence="1" id="KW-0503">Monooxygenase</keyword>
<dbReference type="InterPro" id="IPR052936">
    <property type="entry name" value="Jasmonate_Hydroxylase-like"/>
</dbReference>
<sequence length="97" mass="11210">MYAVIFTATMNTIDAEYSSTAEKMRALAFTKYGCKDFTSCTEGNNEIAISYWKSKDQIRAWKNDPEHKAAQELGAKKWYKSYKVQVVELLREYESST</sequence>
<reference evidence="2" key="1">
    <citation type="submission" date="2017-08" db="EMBL/GenBank/DDBJ databases">
        <title>A dynamic microbial community with high functional redundancy inhabits the cold, oxic subseafloor aquifer.</title>
        <authorList>
            <person name="Tully B.J."/>
            <person name="Wheat C.G."/>
            <person name="Glazer B.T."/>
            <person name="Huber J.A."/>
        </authorList>
    </citation>
    <scope>NUCLEOTIDE SEQUENCE [LARGE SCALE GENOMIC DNA]</scope>
</reference>
<gene>
    <name evidence="1" type="ORF">COA71_01760</name>
</gene>
<evidence type="ECO:0000313" key="1">
    <source>
        <dbReference type="EMBL" id="PCJ43623.1"/>
    </source>
</evidence>
<dbReference type="PANTHER" id="PTHR37811:SF2">
    <property type="entry name" value="ABM DOMAIN-CONTAINING PROTEIN"/>
    <property type="match status" value="1"/>
</dbReference>
<dbReference type="InterPro" id="IPR011008">
    <property type="entry name" value="Dimeric_a/b-barrel"/>
</dbReference>
<dbReference type="Proteomes" id="UP000228987">
    <property type="component" value="Unassembled WGS sequence"/>
</dbReference>
<organism evidence="1 2">
    <name type="scientific">SAR86 cluster bacterium</name>
    <dbReference type="NCBI Taxonomy" id="2030880"/>
    <lineage>
        <taxon>Bacteria</taxon>
        <taxon>Pseudomonadati</taxon>
        <taxon>Pseudomonadota</taxon>
        <taxon>Gammaproteobacteria</taxon>
        <taxon>SAR86 cluster</taxon>
    </lineage>
</organism>
<dbReference type="SUPFAM" id="SSF54909">
    <property type="entry name" value="Dimeric alpha+beta barrel"/>
    <property type="match status" value="1"/>
</dbReference>
<dbReference type="Gene3D" id="3.30.70.100">
    <property type="match status" value="1"/>
</dbReference>
<dbReference type="EMBL" id="NVWI01000001">
    <property type="protein sequence ID" value="PCJ43623.1"/>
    <property type="molecule type" value="Genomic_DNA"/>
</dbReference>
<keyword evidence="1" id="KW-0560">Oxidoreductase</keyword>
<evidence type="ECO:0000313" key="2">
    <source>
        <dbReference type="Proteomes" id="UP000228987"/>
    </source>
</evidence>
<dbReference type="GO" id="GO:0004497">
    <property type="term" value="F:monooxygenase activity"/>
    <property type="evidence" value="ECO:0007669"/>
    <property type="project" value="UniProtKB-KW"/>
</dbReference>
<name>A0A2A5CIP1_9GAMM</name>
<dbReference type="PANTHER" id="PTHR37811">
    <property type="entry name" value="BLL5343 PROTEIN"/>
    <property type="match status" value="1"/>
</dbReference>
<accession>A0A2A5CIP1</accession>
<dbReference type="AlphaFoldDB" id="A0A2A5CIP1"/>
<proteinExistence type="predicted"/>
<comment type="caution">
    <text evidence="1">The sequence shown here is derived from an EMBL/GenBank/DDBJ whole genome shotgun (WGS) entry which is preliminary data.</text>
</comment>